<dbReference type="Proteomes" id="UP000639419">
    <property type="component" value="Unassembled WGS sequence"/>
</dbReference>
<evidence type="ECO:0000313" key="2">
    <source>
        <dbReference type="EMBL" id="NUB20379.1"/>
    </source>
</evidence>
<accession>A0ABX2KUN5</accession>
<comment type="caution">
    <text evidence="2">The sequence shown here is derived from an EMBL/GenBank/DDBJ whole genome shotgun (WGS) entry which is preliminary data.</text>
</comment>
<feature type="region of interest" description="Disordered" evidence="1">
    <location>
        <begin position="1"/>
        <end position="26"/>
    </location>
</feature>
<keyword evidence="3" id="KW-1185">Reference proteome</keyword>
<reference evidence="2 3" key="1">
    <citation type="submission" date="2019-10" db="EMBL/GenBank/DDBJ databases">
        <title>Genome sequence of Azospirillum formosense CC-Nfb-7.</title>
        <authorList>
            <person name="Ambrosini A."/>
            <person name="Sant'Anna F.H."/>
            <person name="Cassan F.D."/>
            <person name="Souza E.M."/>
            <person name="Passaglia L.M.P."/>
        </authorList>
    </citation>
    <scope>NUCLEOTIDE SEQUENCE [LARGE SCALE GENOMIC DNA]</scope>
    <source>
        <strain evidence="2 3">CC-NFb-7</strain>
    </source>
</reference>
<sequence>MIITNSQGLSESQKQKVKKPYASNSGKPIDFKAAARKADAFFEANPDLLKDTAELLNESN</sequence>
<dbReference type="EMBL" id="WHOR01000096">
    <property type="protein sequence ID" value="NUB20379.1"/>
    <property type="molecule type" value="Genomic_DNA"/>
</dbReference>
<evidence type="ECO:0000313" key="3">
    <source>
        <dbReference type="Proteomes" id="UP000639419"/>
    </source>
</evidence>
<proteinExistence type="predicted"/>
<organism evidence="2 3">
    <name type="scientific">Azospirillum formosense</name>
    <dbReference type="NCBI Taxonomy" id="861533"/>
    <lineage>
        <taxon>Bacteria</taxon>
        <taxon>Pseudomonadati</taxon>
        <taxon>Pseudomonadota</taxon>
        <taxon>Alphaproteobacteria</taxon>
        <taxon>Rhodospirillales</taxon>
        <taxon>Azospirillaceae</taxon>
        <taxon>Azospirillum</taxon>
    </lineage>
</organism>
<gene>
    <name evidence="2" type="ORF">GBZ26_14330</name>
</gene>
<name>A0ABX2KUN5_9PROT</name>
<feature type="compositionally biased region" description="Polar residues" evidence="1">
    <location>
        <begin position="1"/>
        <end position="12"/>
    </location>
</feature>
<protein>
    <submittedName>
        <fullName evidence="2">Uncharacterized protein</fullName>
    </submittedName>
</protein>
<dbReference type="RefSeq" id="WP_174439415.1">
    <property type="nucleotide sequence ID" value="NZ_BAABCC010000044.1"/>
</dbReference>
<evidence type="ECO:0000256" key="1">
    <source>
        <dbReference type="SAM" id="MobiDB-lite"/>
    </source>
</evidence>